<evidence type="ECO:0000259" key="2">
    <source>
        <dbReference type="Pfam" id="PF17803"/>
    </source>
</evidence>
<dbReference type="InterPro" id="IPR040853">
    <property type="entry name" value="RapA2_cadherin-like"/>
</dbReference>
<dbReference type="RefSeq" id="WP_219930872.1">
    <property type="nucleotide sequence ID" value="NZ_QFWT01000001.1"/>
</dbReference>
<feature type="region of interest" description="Disordered" evidence="1">
    <location>
        <begin position="89"/>
        <end position="111"/>
    </location>
</feature>
<dbReference type="AlphaFoldDB" id="A0A2U3BD51"/>
<evidence type="ECO:0000256" key="1">
    <source>
        <dbReference type="SAM" id="MobiDB-lite"/>
    </source>
</evidence>
<sequence>MNVVLANVAGSSKFIAIDINGNLKFIDNPSELAPGEVIVNAGGHEVTTDLGSMVGVANRSGGIDAIGNNELDQLFAALEGGQDPTALEDLAPAAGGPQGSAPTTSGTIDRDGTSTIASTFYDTTGIDTLGLPETQALSLLNVVAQVAATFSGDDQGEVVEDESNLTLTETGSLIVTDPDEGQAAFVPDAVTASEGALGALTITENGDWVYEVDNDLEAIQALGEGDTRQETFTVESIDGSQHDITITIVGTNDVAVIFGDDQGVVTEDASDPILTDSGILTVTDVDEGEAFFVPESVRASAGALGSLTIDAAGNWVYEVDNGLDEIQSLGEGDTRQETFTVESIDGTQHDITITITGSNDGATIIPAPDDPDDPNYYEQDTNTIEVGIDAQGNPIGDPNASGRLLVSDVDTGEALFQTPAADDLVGTYGSFTFDASTGEWTYVLDEAKSDLLNAGDEVTDTLTVTSYDGTATEDIVVNILGSNDGATITPVDPQDVNTVEPGDEVLGDLSAGGKLDVTDPDEGESLFTVPADLDGTYGSFTFDENGNWTYTLDPDKADVLTDGQEVTETLTVSSVDGTASYDIEVDVLGSNDGATIIPAPDDDPDDPNYYEQDMNTIEVGIDAQGNPIGDPNASGRLLVSDVDTGEALFQTPAADDLVGTYGSFTFDASTGEWTYVLDEAKSDLLNAGDEVTDTLTVTSYDGTATEDIVVNILGSNDGATITPVDPQDVNTVEPGDEVLGDLSAGGKLDVTDPDEGESLFTVPADLDGTYGSFTFDENGNWTYTLDPDKADVLTDGQEVTETLTVSSVDGTASYDIEVDVLGSNDGAVVSGDDSGAVTEDASDPTLTDSGILTVTDADEGEAVFVPGSVVASVGALGSLTIDAAGNWVYNVANSDVQYLGDGDTKQEVFTVATEDGTEHDITITITGVNDGAVVSGDDSGAVTEDASDPTLTDSGILTVTDA</sequence>
<dbReference type="NCBIfam" id="TIGR01965">
    <property type="entry name" value="VCBS_repeat"/>
    <property type="match status" value="7"/>
</dbReference>
<dbReference type="InterPro" id="IPR010221">
    <property type="entry name" value="VCBS_dom"/>
</dbReference>
<dbReference type="Pfam" id="PF17803">
    <property type="entry name" value="Cadherin_4"/>
    <property type="match status" value="1"/>
</dbReference>
<dbReference type="InterPro" id="IPR013783">
    <property type="entry name" value="Ig-like_fold"/>
</dbReference>
<keyword evidence="4" id="KW-1185">Reference proteome</keyword>
<accession>A0A2U3BD51</accession>
<dbReference type="Gene3D" id="2.60.40.10">
    <property type="entry name" value="Immunoglobulins"/>
    <property type="match status" value="7"/>
</dbReference>
<feature type="compositionally biased region" description="Low complexity" evidence="1">
    <location>
        <begin position="91"/>
        <end position="102"/>
    </location>
</feature>
<protein>
    <recommendedName>
        <fullName evidence="2">RapA2 cadherin-like domain-containing protein</fullName>
    </recommendedName>
</protein>
<evidence type="ECO:0000313" key="3">
    <source>
        <dbReference type="EMBL" id="PWI34710.1"/>
    </source>
</evidence>
<feature type="non-terminal residue" evidence="3">
    <location>
        <position position="962"/>
    </location>
</feature>
<proteinExistence type="predicted"/>
<name>A0A2U3BD51_9VIBR</name>
<dbReference type="Proteomes" id="UP000245362">
    <property type="component" value="Unassembled WGS sequence"/>
</dbReference>
<organism evidence="3 4">
    <name type="scientific">Vibrio albus</name>
    <dbReference type="NCBI Taxonomy" id="2200953"/>
    <lineage>
        <taxon>Bacteria</taxon>
        <taxon>Pseudomonadati</taxon>
        <taxon>Pseudomonadota</taxon>
        <taxon>Gammaproteobacteria</taxon>
        <taxon>Vibrionales</taxon>
        <taxon>Vibrionaceae</taxon>
        <taxon>Vibrio</taxon>
    </lineage>
</organism>
<reference evidence="3 4" key="1">
    <citation type="submission" date="2018-05" db="EMBL/GenBank/DDBJ databases">
        <title>Vibrio limimaris sp. nov., isolated from marine sediment.</title>
        <authorList>
            <person name="Li C.-M."/>
        </authorList>
    </citation>
    <scope>NUCLEOTIDE SEQUENCE [LARGE SCALE GENOMIC DNA]</scope>
    <source>
        <strain evidence="3 4">E4404</strain>
    </source>
</reference>
<dbReference type="EMBL" id="QFWT01000001">
    <property type="protein sequence ID" value="PWI34710.1"/>
    <property type="molecule type" value="Genomic_DNA"/>
</dbReference>
<evidence type="ECO:0000313" key="4">
    <source>
        <dbReference type="Proteomes" id="UP000245362"/>
    </source>
</evidence>
<comment type="caution">
    <text evidence="3">The sequence shown here is derived from an EMBL/GenBank/DDBJ whole genome shotgun (WGS) entry which is preliminary data.</text>
</comment>
<gene>
    <name evidence="3" type="ORF">DI392_00005</name>
</gene>
<feature type="domain" description="RapA2 cadherin-like" evidence="2">
    <location>
        <begin position="243"/>
        <end position="317"/>
    </location>
</feature>